<dbReference type="EMBL" id="AJIL01000322">
    <property type="protein sequence ID" value="KNE89582.1"/>
    <property type="molecule type" value="Genomic_DNA"/>
</dbReference>
<evidence type="ECO:0000313" key="1">
    <source>
        <dbReference type="EMBL" id="KNE89582.1"/>
    </source>
</evidence>
<sequence length="134" mass="15378">MAVPDSSEYTGVSLCPTPQKTLRWFPSVTLELKVGMPIWITKLFSTNFDIDQGARLLILQIDFETIFARFLVKDILGPVVRIERIITSCRDPFNPLLSYVRLQFLVEPAFASVLSWQIEDAPRVLVIFKLYQLT</sequence>
<dbReference type="Proteomes" id="UP000054564">
    <property type="component" value="Unassembled WGS sequence"/>
</dbReference>
<organism evidence="1 2">
    <name type="scientific">Puccinia striiformis f. sp. tritici PST-78</name>
    <dbReference type="NCBI Taxonomy" id="1165861"/>
    <lineage>
        <taxon>Eukaryota</taxon>
        <taxon>Fungi</taxon>
        <taxon>Dikarya</taxon>
        <taxon>Basidiomycota</taxon>
        <taxon>Pucciniomycotina</taxon>
        <taxon>Pucciniomycetes</taxon>
        <taxon>Pucciniales</taxon>
        <taxon>Pucciniaceae</taxon>
        <taxon>Puccinia</taxon>
    </lineage>
</organism>
<keyword evidence="2" id="KW-1185">Reference proteome</keyword>
<evidence type="ECO:0000313" key="2">
    <source>
        <dbReference type="Proteomes" id="UP000054564"/>
    </source>
</evidence>
<accession>A0A0L0UR75</accession>
<comment type="caution">
    <text evidence="1">The sequence shown here is derived from an EMBL/GenBank/DDBJ whole genome shotgun (WGS) entry which is preliminary data.</text>
</comment>
<gene>
    <name evidence="1" type="ORF">PSTG_16961</name>
</gene>
<name>A0A0L0UR75_9BASI</name>
<dbReference type="AlphaFoldDB" id="A0A0L0UR75"/>
<reference evidence="2" key="1">
    <citation type="submission" date="2014-03" db="EMBL/GenBank/DDBJ databases">
        <title>The Genome Sequence of Puccinia striiformis f. sp. tritici PST-78.</title>
        <authorList>
            <consortium name="The Broad Institute Genome Sequencing Platform"/>
            <person name="Cuomo C."/>
            <person name="Hulbert S."/>
            <person name="Chen X."/>
            <person name="Walker B."/>
            <person name="Young S.K."/>
            <person name="Zeng Q."/>
            <person name="Gargeya S."/>
            <person name="Fitzgerald M."/>
            <person name="Haas B."/>
            <person name="Abouelleil A."/>
            <person name="Alvarado L."/>
            <person name="Arachchi H.M."/>
            <person name="Berlin A.M."/>
            <person name="Chapman S.B."/>
            <person name="Goldberg J."/>
            <person name="Griggs A."/>
            <person name="Gujja S."/>
            <person name="Hansen M."/>
            <person name="Howarth C."/>
            <person name="Imamovic A."/>
            <person name="Larimer J."/>
            <person name="McCowan C."/>
            <person name="Montmayeur A."/>
            <person name="Murphy C."/>
            <person name="Neiman D."/>
            <person name="Pearson M."/>
            <person name="Priest M."/>
            <person name="Roberts A."/>
            <person name="Saif S."/>
            <person name="Shea T."/>
            <person name="Sisk P."/>
            <person name="Sykes S."/>
            <person name="Wortman J."/>
            <person name="Nusbaum C."/>
            <person name="Birren B."/>
        </authorList>
    </citation>
    <scope>NUCLEOTIDE SEQUENCE [LARGE SCALE GENOMIC DNA]</scope>
    <source>
        <strain evidence="2">race PST-78</strain>
    </source>
</reference>
<dbReference type="OrthoDB" id="1930718at2759"/>
<protein>
    <submittedName>
        <fullName evidence="1">Uncharacterized protein</fullName>
    </submittedName>
</protein>
<proteinExistence type="predicted"/>